<sequence>MAKEGARDAGREEEEGVSARGRGGVGVGEDDQDREAAREAIKASVDLIRLASNAQARWSEDSIANAISWLQSAEAWAKHERARDLVISVIQELGAALPDGSPFQFDDLVTARDLFVRNLVLRTCGPRQCRETLLLLRNTGCSRARASADHYAGRLRSAESHLEVARALLCRSVGGAARPTAAQILGGVGASHKPALTLSPSEQRWRSFLGYLLSWRVVCLSAVARLRPNAEVWVGGKPDLEACCVLLLSHVWYSVVEAARAGRAHRPGGADEERGLAAMPREQRTALVARLVDAMGDGEAGMRDGPMLLRLHPGLLATLSANEAGFGRAYEHWLESGGEGRAREHREWLFAL</sequence>
<keyword evidence="3" id="KW-1185">Reference proteome</keyword>
<protein>
    <submittedName>
        <fullName evidence="2">Uncharacterized protein</fullName>
    </submittedName>
</protein>
<evidence type="ECO:0000313" key="3">
    <source>
        <dbReference type="Proteomes" id="UP001472866"/>
    </source>
</evidence>
<gene>
    <name evidence="2" type="ORF">HKI87_15g79760</name>
</gene>
<reference evidence="2 3" key="1">
    <citation type="submission" date="2024-03" db="EMBL/GenBank/DDBJ databases">
        <title>Complete genome sequence of the green alga Chloropicon roscoffensis RCC1871.</title>
        <authorList>
            <person name="Lemieux C."/>
            <person name="Pombert J.-F."/>
            <person name="Otis C."/>
            <person name="Turmel M."/>
        </authorList>
    </citation>
    <scope>NUCLEOTIDE SEQUENCE [LARGE SCALE GENOMIC DNA]</scope>
    <source>
        <strain evidence="2 3">RCC1871</strain>
    </source>
</reference>
<dbReference type="EMBL" id="CP151515">
    <property type="protein sequence ID" value="WZN66409.1"/>
    <property type="molecule type" value="Genomic_DNA"/>
</dbReference>
<organism evidence="2 3">
    <name type="scientific">Chloropicon roscoffensis</name>
    <dbReference type="NCBI Taxonomy" id="1461544"/>
    <lineage>
        <taxon>Eukaryota</taxon>
        <taxon>Viridiplantae</taxon>
        <taxon>Chlorophyta</taxon>
        <taxon>Chloropicophyceae</taxon>
        <taxon>Chloropicales</taxon>
        <taxon>Chloropicaceae</taxon>
        <taxon>Chloropicon</taxon>
    </lineage>
</organism>
<feature type="region of interest" description="Disordered" evidence="1">
    <location>
        <begin position="1"/>
        <end position="36"/>
    </location>
</feature>
<name>A0AAX4PLB6_9CHLO</name>
<evidence type="ECO:0000256" key="1">
    <source>
        <dbReference type="SAM" id="MobiDB-lite"/>
    </source>
</evidence>
<feature type="compositionally biased region" description="Basic and acidic residues" evidence="1">
    <location>
        <begin position="1"/>
        <end position="10"/>
    </location>
</feature>
<proteinExistence type="predicted"/>
<evidence type="ECO:0000313" key="2">
    <source>
        <dbReference type="EMBL" id="WZN66409.1"/>
    </source>
</evidence>
<accession>A0AAX4PLB6</accession>
<dbReference type="AlphaFoldDB" id="A0AAX4PLB6"/>
<dbReference type="Proteomes" id="UP001472866">
    <property type="component" value="Chromosome 15"/>
</dbReference>